<dbReference type="GeneID" id="4590609"/>
<dbReference type="OrthoDB" id="4772757at2759"/>
<dbReference type="RefSeq" id="XP_001263930.1">
    <property type="nucleotide sequence ID" value="XM_001263929.1"/>
</dbReference>
<proteinExistence type="predicted"/>
<keyword evidence="5" id="KW-1185">Reference proteome</keyword>
<name>A1D5H9_NEOFI</name>
<feature type="repeat" description="ANK" evidence="3">
    <location>
        <begin position="222"/>
        <end position="255"/>
    </location>
</feature>
<evidence type="ECO:0000256" key="1">
    <source>
        <dbReference type="ARBA" id="ARBA00022737"/>
    </source>
</evidence>
<sequence>MKLPLSLLQHIVEELEQASHIASLARANKQLYNVLYPYLCQFNVNQRGISAVNWAARKGNSHVIKSFLLRYEANVNVRDEDGRTPIFNAIDSQDEVTVKTLLEQKSIYLACRNCHRDTLLSYAASKDSLFAVRMLLDKGVNVNVGNCCMYTPLNWAVQHKNMDMVDTLLESLRIAPAMPDFDYERIHYSNSLSLHLAAATGDIEIIQRLLNYEYEVNTRDNRGRTPLHRAVEKGHLAVVNLFLAQPNIDINRADSRGRTPM</sequence>
<evidence type="ECO:0000256" key="2">
    <source>
        <dbReference type="ARBA" id="ARBA00023043"/>
    </source>
</evidence>
<dbReference type="InterPro" id="IPR002110">
    <property type="entry name" value="Ankyrin_rpt"/>
</dbReference>
<dbReference type="PANTHER" id="PTHR24198:SF165">
    <property type="entry name" value="ANKYRIN REPEAT-CONTAINING PROTEIN-RELATED"/>
    <property type="match status" value="1"/>
</dbReference>
<dbReference type="Pfam" id="PF12796">
    <property type="entry name" value="Ank_2"/>
    <property type="match status" value="2"/>
</dbReference>
<dbReference type="KEGG" id="nfi:NFIA_024120"/>
<dbReference type="Pfam" id="PF13637">
    <property type="entry name" value="Ank_4"/>
    <property type="match status" value="1"/>
</dbReference>
<dbReference type="OMA" id="NTIDIAC"/>
<protein>
    <submittedName>
        <fullName evidence="4">Ankyrin repeat protein</fullName>
    </submittedName>
</protein>
<dbReference type="PANTHER" id="PTHR24198">
    <property type="entry name" value="ANKYRIN REPEAT AND PROTEIN KINASE DOMAIN-CONTAINING PROTEIN"/>
    <property type="match status" value="1"/>
</dbReference>
<evidence type="ECO:0000313" key="4">
    <source>
        <dbReference type="EMBL" id="EAW22033.1"/>
    </source>
</evidence>
<dbReference type="AlphaFoldDB" id="A1D5H9"/>
<evidence type="ECO:0000256" key="3">
    <source>
        <dbReference type="PROSITE-ProRule" id="PRU00023"/>
    </source>
</evidence>
<dbReference type="Gene3D" id="1.25.40.20">
    <property type="entry name" value="Ankyrin repeat-containing domain"/>
    <property type="match status" value="2"/>
</dbReference>
<dbReference type="InterPro" id="IPR036770">
    <property type="entry name" value="Ankyrin_rpt-contain_sf"/>
</dbReference>
<feature type="repeat" description="ANK" evidence="3">
    <location>
        <begin position="47"/>
        <end position="80"/>
    </location>
</feature>
<feature type="repeat" description="ANK" evidence="3">
    <location>
        <begin position="115"/>
        <end position="147"/>
    </location>
</feature>
<dbReference type="SMART" id="SM00248">
    <property type="entry name" value="ANK"/>
    <property type="match status" value="6"/>
</dbReference>
<dbReference type="eggNOG" id="KOG4177">
    <property type="taxonomic scope" value="Eukaryota"/>
</dbReference>
<evidence type="ECO:0000313" key="5">
    <source>
        <dbReference type="Proteomes" id="UP000006702"/>
    </source>
</evidence>
<gene>
    <name evidence="4" type="ORF">NFIA_024120</name>
</gene>
<organism evidence="4 5">
    <name type="scientific">Neosartorya fischeri (strain ATCC 1020 / DSM 3700 / CBS 544.65 / FGSC A1164 / JCM 1740 / NRRL 181 / WB 181)</name>
    <name type="common">Aspergillus fischerianus</name>
    <dbReference type="NCBI Taxonomy" id="331117"/>
    <lineage>
        <taxon>Eukaryota</taxon>
        <taxon>Fungi</taxon>
        <taxon>Dikarya</taxon>
        <taxon>Ascomycota</taxon>
        <taxon>Pezizomycotina</taxon>
        <taxon>Eurotiomycetes</taxon>
        <taxon>Eurotiomycetidae</taxon>
        <taxon>Eurotiales</taxon>
        <taxon>Aspergillaceae</taxon>
        <taxon>Aspergillus</taxon>
        <taxon>Aspergillus subgen. Fumigati</taxon>
    </lineage>
</organism>
<dbReference type="PROSITE" id="PS50088">
    <property type="entry name" value="ANK_REPEAT"/>
    <property type="match status" value="4"/>
</dbReference>
<dbReference type="PROSITE" id="PS50297">
    <property type="entry name" value="ANK_REP_REGION"/>
    <property type="match status" value="2"/>
</dbReference>
<dbReference type="Proteomes" id="UP000006702">
    <property type="component" value="Unassembled WGS sequence"/>
</dbReference>
<dbReference type="EMBL" id="DS027689">
    <property type="protein sequence ID" value="EAW22033.1"/>
    <property type="molecule type" value="Genomic_DNA"/>
</dbReference>
<keyword evidence="1" id="KW-0677">Repeat</keyword>
<accession>A1D5H9</accession>
<reference evidence="5" key="1">
    <citation type="journal article" date="2008" name="PLoS Genet.">
        <title>Genomic islands in the pathogenic filamentous fungus Aspergillus fumigatus.</title>
        <authorList>
            <person name="Fedorova N.D."/>
            <person name="Khaldi N."/>
            <person name="Joardar V.S."/>
            <person name="Maiti R."/>
            <person name="Amedeo P."/>
            <person name="Anderson M.J."/>
            <person name="Crabtree J."/>
            <person name="Silva J.C."/>
            <person name="Badger J.H."/>
            <person name="Albarraq A."/>
            <person name="Angiuoli S."/>
            <person name="Bussey H."/>
            <person name="Bowyer P."/>
            <person name="Cotty P.J."/>
            <person name="Dyer P.S."/>
            <person name="Egan A."/>
            <person name="Galens K."/>
            <person name="Fraser-Liggett C.M."/>
            <person name="Haas B.J."/>
            <person name="Inman J.M."/>
            <person name="Kent R."/>
            <person name="Lemieux S."/>
            <person name="Malavazi I."/>
            <person name="Orvis J."/>
            <person name="Roemer T."/>
            <person name="Ronning C.M."/>
            <person name="Sundaram J.P."/>
            <person name="Sutton G."/>
            <person name="Turner G."/>
            <person name="Venter J.C."/>
            <person name="White O.R."/>
            <person name="Whitty B.R."/>
            <person name="Youngman P."/>
            <person name="Wolfe K.H."/>
            <person name="Goldman G.H."/>
            <person name="Wortman J.R."/>
            <person name="Jiang B."/>
            <person name="Denning D.W."/>
            <person name="Nierman W.C."/>
        </authorList>
    </citation>
    <scope>NUCLEOTIDE SEQUENCE [LARGE SCALE GENOMIC DNA]</scope>
    <source>
        <strain evidence="5">ATCC 1020 / DSM 3700 / CBS 544.65 / FGSC A1164 / JCM 1740 / NRRL 181 / WB 181</strain>
    </source>
</reference>
<dbReference type="SUPFAM" id="SSF48403">
    <property type="entry name" value="Ankyrin repeat"/>
    <property type="match status" value="1"/>
</dbReference>
<keyword evidence="2 3" id="KW-0040">ANK repeat</keyword>
<dbReference type="HOGENOM" id="CLU_000134_18_0_1"/>
<dbReference type="VEuPathDB" id="FungiDB:NFIA_024120"/>
<feature type="repeat" description="ANK" evidence="3">
    <location>
        <begin position="189"/>
        <end position="221"/>
    </location>
</feature>
<dbReference type="STRING" id="331117.A1D5H9"/>